<proteinExistence type="predicted"/>
<evidence type="ECO:0000256" key="2">
    <source>
        <dbReference type="ARBA" id="ARBA00023125"/>
    </source>
</evidence>
<feature type="transmembrane region" description="Helical" evidence="4">
    <location>
        <begin position="99"/>
        <end position="119"/>
    </location>
</feature>
<evidence type="ECO:0000256" key="4">
    <source>
        <dbReference type="SAM" id="Phobius"/>
    </source>
</evidence>
<feature type="transmembrane region" description="Helical" evidence="4">
    <location>
        <begin position="131"/>
        <end position="158"/>
    </location>
</feature>
<dbReference type="SMART" id="SM00342">
    <property type="entry name" value="HTH_ARAC"/>
    <property type="match status" value="1"/>
</dbReference>
<feature type="transmembrane region" description="Helical" evidence="4">
    <location>
        <begin position="6"/>
        <end position="27"/>
    </location>
</feature>
<feature type="transmembrane region" description="Helical" evidence="4">
    <location>
        <begin position="68"/>
        <end position="87"/>
    </location>
</feature>
<dbReference type="RefSeq" id="WP_320004624.1">
    <property type="nucleotide sequence ID" value="NZ_JAUHJS010000005.1"/>
</dbReference>
<dbReference type="PANTHER" id="PTHR43280">
    <property type="entry name" value="ARAC-FAMILY TRANSCRIPTIONAL REGULATOR"/>
    <property type="match status" value="1"/>
</dbReference>
<dbReference type="EMBL" id="JAUHJS010000005">
    <property type="protein sequence ID" value="MDN4166090.1"/>
    <property type="molecule type" value="Genomic_DNA"/>
</dbReference>
<feature type="transmembrane region" description="Helical" evidence="4">
    <location>
        <begin position="179"/>
        <end position="200"/>
    </location>
</feature>
<keyword evidence="4" id="KW-1133">Transmembrane helix</keyword>
<accession>A0ABT8F6L6</accession>
<feature type="transmembrane region" description="Helical" evidence="4">
    <location>
        <begin position="39"/>
        <end position="56"/>
    </location>
</feature>
<dbReference type="SUPFAM" id="SSF46689">
    <property type="entry name" value="Homeodomain-like"/>
    <property type="match status" value="1"/>
</dbReference>
<comment type="caution">
    <text evidence="6">The sequence shown here is derived from an EMBL/GenBank/DDBJ whole genome shotgun (WGS) entry which is preliminary data.</text>
</comment>
<name>A0ABT8F6L6_9BACT</name>
<dbReference type="InterPro" id="IPR018060">
    <property type="entry name" value="HTH_AraC"/>
</dbReference>
<keyword evidence="2" id="KW-0238">DNA-binding</keyword>
<keyword evidence="4" id="KW-0812">Transmembrane</keyword>
<keyword evidence="4" id="KW-0472">Membrane</keyword>
<reference evidence="6" key="1">
    <citation type="submission" date="2023-06" db="EMBL/GenBank/DDBJ databases">
        <title>Cytophagales bacterium Strain LB-30, isolated from soil.</title>
        <authorList>
            <person name="Liu B."/>
        </authorList>
    </citation>
    <scope>NUCLEOTIDE SEQUENCE</scope>
    <source>
        <strain evidence="6">LB-30</strain>
    </source>
</reference>
<evidence type="ECO:0000313" key="6">
    <source>
        <dbReference type="EMBL" id="MDN4166090.1"/>
    </source>
</evidence>
<dbReference type="Proteomes" id="UP001168552">
    <property type="component" value="Unassembled WGS sequence"/>
</dbReference>
<gene>
    <name evidence="6" type="ORF">QWY31_11290</name>
</gene>
<dbReference type="Gene3D" id="1.10.10.60">
    <property type="entry name" value="Homeodomain-like"/>
    <property type="match status" value="1"/>
</dbReference>
<feature type="domain" description="HTH araC/xylS-type" evidence="5">
    <location>
        <begin position="255"/>
        <end position="362"/>
    </location>
</feature>
<keyword evidence="1" id="KW-0805">Transcription regulation</keyword>
<keyword evidence="3" id="KW-0804">Transcription</keyword>
<dbReference type="PROSITE" id="PS01124">
    <property type="entry name" value="HTH_ARAC_FAMILY_2"/>
    <property type="match status" value="1"/>
</dbReference>
<evidence type="ECO:0000313" key="7">
    <source>
        <dbReference type="Proteomes" id="UP001168552"/>
    </source>
</evidence>
<organism evidence="6 7">
    <name type="scientific">Shiella aurantiaca</name>
    <dbReference type="NCBI Taxonomy" id="3058365"/>
    <lineage>
        <taxon>Bacteria</taxon>
        <taxon>Pseudomonadati</taxon>
        <taxon>Bacteroidota</taxon>
        <taxon>Cytophagia</taxon>
        <taxon>Cytophagales</taxon>
        <taxon>Shiellaceae</taxon>
        <taxon>Shiella</taxon>
    </lineage>
</organism>
<dbReference type="InterPro" id="IPR009057">
    <property type="entry name" value="Homeodomain-like_sf"/>
</dbReference>
<dbReference type="PROSITE" id="PS00041">
    <property type="entry name" value="HTH_ARAC_FAMILY_1"/>
    <property type="match status" value="1"/>
</dbReference>
<evidence type="ECO:0000256" key="3">
    <source>
        <dbReference type="ARBA" id="ARBA00023163"/>
    </source>
</evidence>
<feature type="transmembrane region" description="Helical" evidence="4">
    <location>
        <begin position="206"/>
        <end position="226"/>
    </location>
</feature>
<keyword evidence="7" id="KW-1185">Reference proteome</keyword>
<dbReference type="Pfam" id="PF12833">
    <property type="entry name" value="HTH_18"/>
    <property type="match status" value="1"/>
</dbReference>
<evidence type="ECO:0000259" key="5">
    <source>
        <dbReference type="PROSITE" id="PS01124"/>
    </source>
</evidence>
<sequence>MQSASFTLSEAIILSGVGYGAYMAFMLFRTSKQLTHNGFLALLMLAFALLNWRIVLITSSFDDAWPSLLKYSVVTVTAIFPALYGYIRSITQAGKPWKPWLHFIPFFLHLLFQGVRFLPSSWRGEDAHSSFFVIASGVLTATVLLQMIGYSWAMLQLITGFEQRLKQQYSEVHERSLQWFKQLLGSIAGIFLFWLIVWSIAKVTELRIADFSLLFIAISVVVYWIGTQGLSKGMLYLSLPEELPQGVQISEEERERAEALVAKIRRDKLYLQPQLQVAEVAEAYELNAREVSYLLNKGLGQSFYQVINTLRVEEVCERILQDENSHFSFLGIALESGFHSKSVFNKCFKEVTGLTPKEYKKMHGKKS</sequence>
<dbReference type="PANTHER" id="PTHR43280:SF29">
    <property type="entry name" value="ARAC-FAMILY TRANSCRIPTIONAL REGULATOR"/>
    <property type="match status" value="1"/>
</dbReference>
<protein>
    <submittedName>
        <fullName evidence="6">Helix-turn-helix domain-containing protein</fullName>
    </submittedName>
</protein>
<dbReference type="InterPro" id="IPR018062">
    <property type="entry name" value="HTH_AraC-typ_CS"/>
</dbReference>
<evidence type="ECO:0000256" key="1">
    <source>
        <dbReference type="ARBA" id="ARBA00023015"/>
    </source>
</evidence>